<feature type="transmembrane region" description="Helical" evidence="6">
    <location>
        <begin position="181"/>
        <end position="200"/>
    </location>
</feature>
<name>E7G4F0_9HELI</name>
<dbReference type="Proteomes" id="UP000054093">
    <property type="component" value="Unassembled WGS sequence"/>
</dbReference>
<dbReference type="InterPro" id="IPR013525">
    <property type="entry name" value="ABC2_TM"/>
</dbReference>
<evidence type="ECO:0000256" key="1">
    <source>
        <dbReference type="ARBA" id="ARBA00004651"/>
    </source>
</evidence>
<keyword evidence="5 6" id="KW-0472">Membrane</keyword>
<dbReference type="Gene3D" id="3.40.1710.10">
    <property type="entry name" value="abc type-2 transporter like domain"/>
    <property type="match status" value="1"/>
</dbReference>
<dbReference type="GO" id="GO:0005886">
    <property type="term" value="C:plasma membrane"/>
    <property type="evidence" value="ECO:0007669"/>
    <property type="project" value="UniProtKB-SubCell"/>
</dbReference>
<evidence type="ECO:0000259" key="7">
    <source>
        <dbReference type="Pfam" id="PF12698"/>
    </source>
</evidence>
<feature type="transmembrane region" description="Helical" evidence="6">
    <location>
        <begin position="328"/>
        <end position="350"/>
    </location>
</feature>
<feature type="domain" description="ABC-2 type transporter transmembrane" evidence="7">
    <location>
        <begin position="18"/>
        <end position="348"/>
    </location>
</feature>
<comment type="subcellular location">
    <subcellularLocation>
        <location evidence="1">Cell membrane</location>
        <topology evidence="1">Multi-pass membrane protein</topology>
    </subcellularLocation>
</comment>
<feature type="transmembrane region" description="Helical" evidence="6">
    <location>
        <begin position="16"/>
        <end position="36"/>
    </location>
</feature>
<keyword evidence="4 6" id="KW-1133">Transmembrane helix</keyword>
<evidence type="ECO:0000256" key="4">
    <source>
        <dbReference type="ARBA" id="ARBA00022989"/>
    </source>
</evidence>
<reference evidence="8 9" key="1">
    <citation type="journal article" date="2011" name="Vet. Res.">
        <title>Genome sequence of Helicobacter suis supports its role in gastric pathology.</title>
        <authorList>
            <person name="Vermoote M."/>
            <person name="Vandekerckhove T.T."/>
            <person name="Flahou B."/>
            <person name="Pasmans F."/>
            <person name="Smet A."/>
            <person name="De Groote D."/>
            <person name="Van Criekinge W."/>
            <person name="Ducatelle R."/>
            <person name="Haesebrouck F."/>
        </authorList>
    </citation>
    <scope>NUCLEOTIDE SEQUENCE [LARGE SCALE GENOMIC DNA]</scope>
    <source>
        <strain evidence="8 9">HS5</strain>
    </source>
</reference>
<dbReference type="PANTHER" id="PTHR30294:SF47">
    <property type="entry name" value="INNER MEMBRANE TRANSPORT PERMEASE YHHJ"/>
    <property type="match status" value="1"/>
</dbReference>
<evidence type="ECO:0000256" key="3">
    <source>
        <dbReference type="ARBA" id="ARBA00022692"/>
    </source>
</evidence>
<feature type="transmembrane region" description="Helical" evidence="6">
    <location>
        <begin position="212"/>
        <end position="234"/>
    </location>
</feature>
<dbReference type="Pfam" id="PF12698">
    <property type="entry name" value="ABC2_membrane_3"/>
    <property type="match status" value="1"/>
</dbReference>
<evidence type="ECO:0000256" key="2">
    <source>
        <dbReference type="ARBA" id="ARBA00022475"/>
    </source>
</evidence>
<feature type="transmembrane region" description="Helical" evidence="6">
    <location>
        <begin position="272"/>
        <end position="291"/>
    </location>
</feature>
<accession>E7G4F0</accession>
<evidence type="ECO:0000313" key="8">
    <source>
        <dbReference type="EMBL" id="EFX41755.1"/>
    </source>
</evidence>
<dbReference type="GO" id="GO:0140359">
    <property type="term" value="F:ABC-type transporter activity"/>
    <property type="evidence" value="ECO:0007669"/>
    <property type="project" value="InterPro"/>
</dbReference>
<dbReference type="PANTHER" id="PTHR30294">
    <property type="entry name" value="MEMBRANE COMPONENT OF ABC TRANSPORTER YHHJ-RELATED"/>
    <property type="match status" value="1"/>
</dbReference>
<evidence type="ECO:0000256" key="5">
    <source>
        <dbReference type="ARBA" id="ARBA00023136"/>
    </source>
</evidence>
<gene>
    <name evidence="8" type="ORF">HSUHS5_0857</name>
</gene>
<feature type="transmembrane region" description="Helical" evidence="6">
    <location>
        <begin position="241"/>
        <end position="266"/>
    </location>
</feature>
<evidence type="ECO:0000313" key="9">
    <source>
        <dbReference type="Proteomes" id="UP000054093"/>
    </source>
</evidence>
<organism evidence="8 9">
    <name type="scientific">Helicobacter suis HS5</name>
    <dbReference type="NCBI Taxonomy" id="710394"/>
    <lineage>
        <taxon>Bacteria</taxon>
        <taxon>Pseudomonadati</taxon>
        <taxon>Campylobacterota</taxon>
        <taxon>Epsilonproteobacteria</taxon>
        <taxon>Campylobacterales</taxon>
        <taxon>Helicobacteraceae</taxon>
        <taxon>Helicobacter</taxon>
    </lineage>
</organism>
<comment type="caution">
    <text evidence="8">The sequence shown here is derived from an EMBL/GenBank/DDBJ whole genome shotgun (WGS) entry which is preliminary data.</text>
</comment>
<dbReference type="AlphaFoldDB" id="E7G4F0"/>
<evidence type="ECO:0000256" key="6">
    <source>
        <dbReference type="SAM" id="Phobius"/>
    </source>
</evidence>
<protein>
    <submittedName>
        <fullName evidence="8">ABC-type transport system permease</fullName>
    </submittedName>
</protein>
<keyword evidence="3 6" id="KW-0812">Transmembrane</keyword>
<dbReference type="InterPro" id="IPR051449">
    <property type="entry name" value="ABC-2_transporter_component"/>
</dbReference>
<dbReference type="EMBL" id="ADHO01000159">
    <property type="protein sequence ID" value="EFX41755.1"/>
    <property type="molecule type" value="Genomic_DNA"/>
</dbReference>
<sequence length="356" mass="40166">MFRKNKMWAKFLNDRFNWAICTMPLFLGLLMAWIFYQQIPTRLNVGLIDLDKSHLSQEIISSLNANSALNIKYFYSSLREAKPAIASKEIYAVVVLPHNLERHVKLGIKTPLALYYNAEYVLVGKTLANAFLQTLVTIDVKQDVARNLSIHHDLLMAKALAFPLHVNLHPLYNEHNNYSQFLLTAILPCMWQILVALGMLNFLQHCVHIREVLAALGLNTLIFSLWGTLLVAYLKPYNAHWGVLALAVVLLVLGVSSVVMFFHALIKDPVRIASFVAAYTAPSLAFVGVTYPVTNMSTLGEFWSSLLPISYFVKCYIALAHYQEGLRLALNSLSQMLFFLLFLPLSLLILQKKGVA</sequence>
<keyword evidence="2" id="KW-1003">Cell membrane</keyword>
<proteinExistence type="predicted"/>